<evidence type="ECO:0000256" key="2">
    <source>
        <dbReference type="ARBA" id="ARBA00022912"/>
    </source>
</evidence>
<protein>
    <recommendedName>
        <fullName evidence="9">Tyrosine specific protein phosphatases domain-containing protein</fullName>
    </recommendedName>
</protein>
<feature type="compositionally biased region" description="Polar residues" evidence="4">
    <location>
        <begin position="13"/>
        <end position="26"/>
    </location>
</feature>
<dbReference type="PROSITE" id="PS50056">
    <property type="entry name" value="TYR_PHOSPHATASE_2"/>
    <property type="match status" value="3"/>
</dbReference>
<name>A0ABY8TIN6_TETOB</name>
<feature type="compositionally biased region" description="Low complexity" evidence="4">
    <location>
        <begin position="115"/>
        <end position="129"/>
    </location>
</feature>
<feature type="region of interest" description="Disordered" evidence="4">
    <location>
        <begin position="1"/>
        <end position="26"/>
    </location>
</feature>
<dbReference type="InterPro" id="IPR014756">
    <property type="entry name" value="Ig_E-set"/>
</dbReference>
<dbReference type="PANTHER" id="PTHR46642">
    <property type="entry name" value="DUAL SPECIFICITY PHOSPHATASE, SUBGROUP, CATALYTIC DOMAIN"/>
    <property type="match status" value="1"/>
</dbReference>
<keyword evidence="2" id="KW-0904">Protein phosphatase</keyword>
<dbReference type="InterPro" id="IPR000387">
    <property type="entry name" value="Tyr_Pase_dom"/>
</dbReference>
<evidence type="ECO:0000259" key="6">
    <source>
        <dbReference type="PROSITE" id="PS50056"/>
    </source>
</evidence>
<reference evidence="7 8" key="1">
    <citation type="submission" date="2023-05" db="EMBL/GenBank/DDBJ databases">
        <title>A 100% complete, gapless, phased diploid assembly of the Scenedesmus obliquus UTEX 3031 genome.</title>
        <authorList>
            <person name="Biondi T.C."/>
            <person name="Hanschen E.R."/>
            <person name="Kwon T."/>
            <person name="Eng W."/>
            <person name="Kruse C.P.S."/>
            <person name="Koehler S.I."/>
            <person name="Kunde Y."/>
            <person name="Gleasner C.D."/>
            <person name="You Mak K.T."/>
            <person name="Polle J."/>
            <person name="Hovde B.T."/>
            <person name="Starkenburg S.R."/>
        </authorList>
    </citation>
    <scope>NUCLEOTIDE SEQUENCE [LARGE SCALE GENOMIC DNA]</scope>
    <source>
        <strain evidence="7 8">DOE0152z</strain>
    </source>
</reference>
<feature type="domain" description="Tyrosine specific protein phosphatases" evidence="6">
    <location>
        <begin position="548"/>
        <end position="606"/>
    </location>
</feature>
<feature type="domain" description="Tyrosine-protein phosphatase" evidence="5">
    <location>
        <begin position="161"/>
        <end position="316"/>
    </location>
</feature>
<dbReference type="Gene3D" id="2.60.40.10">
    <property type="entry name" value="Immunoglobulins"/>
    <property type="match status" value="3"/>
</dbReference>
<dbReference type="InterPro" id="IPR052832">
    <property type="entry name" value="Starch-Glucan_Phosphatase"/>
</dbReference>
<keyword evidence="1" id="KW-0378">Hydrolase</keyword>
<dbReference type="CDD" id="cd14526">
    <property type="entry name" value="DSP_laforin-like"/>
    <property type="match status" value="3"/>
</dbReference>
<feature type="domain" description="Tyrosine specific protein phosphatases" evidence="6">
    <location>
        <begin position="237"/>
        <end position="295"/>
    </location>
</feature>
<dbReference type="PANTHER" id="PTHR46642:SF3">
    <property type="entry name" value="PHOSPHOGLUCAN PHOSPHATASE DSP4, CHLOROPLASTIC"/>
    <property type="match status" value="1"/>
</dbReference>
<evidence type="ECO:0008006" key="9">
    <source>
        <dbReference type="Google" id="ProtNLM"/>
    </source>
</evidence>
<dbReference type="Pfam" id="PF16561">
    <property type="entry name" value="AMPK1_CBM"/>
    <property type="match status" value="3"/>
</dbReference>
<dbReference type="InterPro" id="IPR020422">
    <property type="entry name" value="TYR_PHOSPHATASE_DUAL_dom"/>
</dbReference>
<feature type="domain" description="Tyrosine-protein phosphatase" evidence="5">
    <location>
        <begin position="783"/>
        <end position="939"/>
    </location>
</feature>
<organism evidence="7 8">
    <name type="scientific">Tetradesmus obliquus</name>
    <name type="common">Green alga</name>
    <name type="synonym">Acutodesmus obliquus</name>
    <dbReference type="NCBI Taxonomy" id="3088"/>
    <lineage>
        <taxon>Eukaryota</taxon>
        <taxon>Viridiplantae</taxon>
        <taxon>Chlorophyta</taxon>
        <taxon>core chlorophytes</taxon>
        <taxon>Chlorophyceae</taxon>
        <taxon>CS clade</taxon>
        <taxon>Sphaeropleales</taxon>
        <taxon>Scenedesmaceae</taxon>
        <taxon>Tetradesmus</taxon>
    </lineage>
</organism>
<feature type="domain" description="Tyrosine-protein phosphatase" evidence="5">
    <location>
        <begin position="472"/>
        <end position="627"/>
    </location>
</feature>
<dbReference type="InterPro" id="IPR032640">
    <property type="entry name" value="AMPK1_CBM"/>
</dbReference>
<keyword evidence="3" id="KW-0119">Carbohydrate metabolism</keyword>
<gene>
    <name evidence="7" type="ORF">OEZ85_008370</name>
</gene>
<evidence type="ECO:0000259" key="5">
    <source>
        <dbReference type="PROSITE" id="PS50054"/>
    </source>
</evidence>
<dbReference type="InterPro" id="IPR013783">
    <property type="entry name" value="Ig-like_fold"/>
</dbReference>
<dbReference type="Proteomes" id="UP001244341">
    <property type="component" value="Chromosome 1b"/>
</dbReference>
<dbReference type="Gene3D" id="3.90.190.10">
    <property type="entry name" value="Protein tyrosine phosphatase superfamily"/>
    <property type="match status" value="3"/>
</dbReference>
<dbReference type="PROSITE" id="PS50054">
    <property type="entry name" value="TYR_PHOSPHATASE_DUAL"/>
    <property type="match status" value="3"/>
</dbReference>
<dbReference type="EMBL" id="CP126208">
    <property type="protein sequence ID" value="WIA08954.1"/>
    <property type="molecule type" value="Genomic_DNA"/>
</dbReference>
<evidence type="ECO:0000256" key="1">
    <source>
        <dbReference type="ARBA" id="ARBA00022801"/>
    </source>
</evidence>
<dbReference type="InterPro" id="IPR000340">
    <property type="entry name" value="Dual-sp_phosphatase_cat-dom"/>
</dbReference>
<dbReference type="SUPFAM" id="SSF81296">
    <property type="entry name" value="E set domains"/>
    <property type="match status" value="3"/>
</dbReference>
<evidence type="ECO:0000256" key="3">
    <source>
        <dbReference type="ARBA" id="ARBA00023277"/>
    </source>
</evidence>
<dbReference type="InterPro" id="IPR029021">
    <property type="entry name" value="Prot-tyrosine_phosphatase-like"/>
</dbReference>
<evidence type="ECO:0000313" key="8">
    <source>
        <dbReference type="Proteomes" id="UP001244341"/>
    </source>
</evidence>
<dbReference type="Pfam" id="PF00782">
    <property type="entry name" value="DSPc"/>
    <property type="match status" value="3"/>
</dbReference>
<feature type="domain" description="Tyrosine specific protein phosphatases" evidence="6">
    <location>
        <begin position="859"/>
        <end position="917"/>
    </location>
</feature>
<feature type="region of interest" description="Disordered" evidence="4">
    <location>
        <begin position="115"/>
        <end position="142"/>
    </location>
</feature>
<evidence type="ECO:0000313" key="7">
    <source>
        <dbReference type="EMBL" id="WIA08954.1"/>
    </source>
</evidence>
<sequence>MHLGRCHLRRPSDGSTASTAQRPLGSKQQLRVVRCQAGGGPFKSNGWLQAAQQVLRLVVGTQNEADGTQKELGKVKAPAAAAAVAEPPVSAATSAAAETAAAAVAVADPAVASTAPGAEPEVAESSAAPQDVPEAKSDEYTEEMQARMGTTLTYRHEDGINYNYVLPDLIVGSCLQGPEDVDGLQAAGVTTVFSLQEDCDMEYFGIDIAAIQARCKEVGVQHVRFPVRDFDPFDLRLKLPKAVARLAKAHKAGEGAAYIHCTAGLGRAPATALAYMFWVRGWQLPAAFDELKSVRACSPRIEAIRAATADLLTDGKPLDVTISMRRRGAARSVQVAGLDVGWHTLLDLQENPVTHRLEVTRQLLPGSYPFKFIMDGTWCPNHDYPTYQDGNNVNNIITVLPSDSEEALVTARLLSATGDLLAEERDKVASLLSELGESLPADAPEAKSDEYTEEMQARMGTTLTYRHEDGINYNYVLPDLIVGSCLQGPEDVDRLQAAGVTTVFSLQEDCDMEYFGIDIAAIQARCKEVGVQHVRFPVRDFDPFDLRLKLPKAVARLAKAHKAGEGAAYIHCTAGLGRAPATALAYMFWVRGWQLPAAFDELKSVRACSPRIEAIRAATADLLTDGKPLDVTISMRRRGAARSVQVAGLDVGWHTLLDLQENPVTHRLEVTRQLLPGSYPFKFIMDGTWCPNHDYPTYQDGNNVNNIITVLPSDSEEALVTARLLSATGDLLADERDKVASLLAELGESLPADVPEAKSDEYTEEMQARMGTTLTYRHEDGINYNYVLPDLIVGSCLQGPEDVDRLQAAGVTTVFSLQEDCDMEYFGIDIAAVQARCKEVGVQHVRFPVRDFDPFDLRLKLPKAVARLAKAHNPRHDVIYIHCTAGMGRAPATALAYMFWLRGWQLPAAWEALTSVRACSPRIEAIRAATADLLTDSKALDVTISMRRRGTARSVQVAGLDVGWHTLLDLQENPVTHRLEVTRQLLPGSYPFKFIMDGTWCPNHDYPTYQDGDNVNNIITVLPRDAVDNAIRERLLSQTGDLLPEERLLLSHQLCPWATHDGRLHMPAKAEESSQAAEV</sequence>
<dbReference type="CDD" id="cd02859">
    <property type="entry name" value="E_set_AMPKbeta_like_N"/>
    <property type="match status" value="3"/>
</dbReference>
<dbReference type="SMART" id="SM00195">
    <property type="entry name" value="DSPc"/>
    <property type="match status" value="3"/>
</dbReference>
<dbReference type="SUPFAM" id="SSF52799">
    <property type="entry name" value="(Phosphotyrosine protein) phosphatases II"/>
    <property type="match status" value="3"/>
</dbReference>
<dbReference type="InterPro" id="IPR045204">
    <property type="entry name" value="DSP_laforin-like"/>
</dbReference>
<keyword evidence="8" id="KW-1185">Reference proteome</keyword>
<evidence type="ECO:0000256" key="4">
    <source>
        <dbReference type="SAM" id="MobiDB-lite"/>
    </source>
</evidence>
<accession>A0ABY8TIN6</accession>
<proteinExistence type="predicted"/>